<dbReference type="AlphaFoldDB" id="A0A7R9T1H9"/>
<feature type="compositionally biased region" description="Low complexity" evidence="5">
    <location>
        <begin position="1"/>
        <end position="18"/>
    </location>
</feature>
<feature type="region of interest" description="Disordered" evidence="5">
    <location>
        <begin position="1"/>
        <end position="38"/>
    </location>
</feature>
<dbReference type="GO" id="GO:0032259">
    <property type="term" value="P:methylation"/>
    <property type="evidence" value="ECO:0007669"/>
    <property type="project" value="UniProtKB-KW"/>
</dbReference>
<gene>
    <name evidence="6" type="ORF">OLUC0939_LOCUS2620</name>
</gene>
<dbReference type="Pfam" id="PF10237">
    <property type="entry name" value="N6-adenineMlase"/>
    <property type="match status" value="1"/>
</dbReference>
<evidence type="ECO:0000256" key="3">
    <source>
        <dbReference type="ARBA" id="ARBA00022603"/>
    </source>
</evidence>
<accession>A0A7R9T1H9</accession>
<evidence type="ECO:0000256" key="2">
    <source>
        <dbReference type="ARBA" id="ARBA00022490"/>
    </source>
</evidence>
<evidence type="ECO:0000256" key="1">
    <source>
        <dbReference type="ARBA" id="ARBA00004496"/>
    </source>
</evidence>
<dbReference type="GO" id="GO:0008168">
    <property type="term" value="F:methyltransferase activity"/>
    <property type="evidence" value="ECO:0007669"/>
    <property type="project" value="UniProtKB-KW"/>
</dbReference>
<comment type="subcellular location">
    <subcellularLocation>
        <location evidence="1">Cytoplasm</location>
    </subcellularLocation>
</comment>
<reference evidence="6" key="1">
    <citation type="submission" date="2021-01" db="EMBL/GenBank/DDBJ databases">
        <authorList>
            <person name="Corre E."/>
            <person name="Pelletier E."/>
            <person name="Niang G."/>
            <person name="Scheremetjew M."/>
            <person name="Finn R."/>
            <person name="Kale V."/>
            <person name="Holt S."/>
            <person name="Cochrane G."/>
            <person name="Meng A."/>
            <person name="Brown T."/>
            <person name="Cohen L."/>
        </authorList>
    </citation>
    <scope>NUCLEOTIDE SEQUENCE</scope>
    <source>
        <strain evidence="6">Clade-A-BCC118000</strain>
    </source>
</reference>
<keyword evidence="4" id="KW-0808">Transferase</keyword>
<dbReference type="InterPro" id="IPR041370">
    <property type="entry name" value="Mlase_EEF1AKMT1/ZCCHC4"/>
</dbReference>
<proteinExistence type="predicted"/>
<evidence type="ECO:0000256" key="4">
    <source>
        <dbReference type="ARBA" id="ARBA00022679"/>
    </source>
</evidence>
<protein>
    <submittedName>
        <fullName evidence="6">Uncharacterized protein</fullName>
    </submittedName>
</protein>
<evidence type="ECO:0000256" key="5">
    <source>
        <dbReference type="SAM" id="MobiDB-lite"/>
    </source>
</evidence>
<keyword evidence="2" id="KW-0963">Cytoplasm</keyword>
<organism evidence="6">
    <name type="scientific">Ostreococcus sp. 'lucimarinus'</name>
    <dbReference type="NCBI Taxonomy" id="242159"/>
    <lineage>
        <taxon>Eukaryota</taxon>
        <taxon>Viridiplantae</taxon>
        <taxon>Chlorophyta</taxon>
        <taxon>Mamiellophyceae</taxon>
        <taxon>Mamiellales</taxon>
        <taxon>Bathycoccaceae</taxon>
        <taxon>Ostreococcus</taxon>
    </lineage>
</organism>
<dbReference type="GO" id="GO:0005737">
    <property type="term" value="C:cytoplasm"/>
    <property type="evidence" value="ECO:0007669"/>
    <property type="project" value="UniProtKB-SubCell"/>
</dbReference>
<name>A0A7R9T1H9_9CHLO</name>
<evidence type="ECO:0000313" key="6">
    <source>
        <dbReference type="EMBL" id="CAD8221898.1"/>
    </source>
</evidence>
<keyword evidence="3" id="KW-0489">Methyltransferase</keyword>
<sequence>MSSARARGASSVARGARATCAAKKRVKPPVKRGDGRATELEPASLMDVEENHALEQFYYDDSTLSRLMTIARTFERPLFMCNPSLASAWERDVGTACVLLDCDLRFKTKIKGFRAFDLRRPFQVRFPYDVVFVDPPFANVSPAEVKRAVDLIAATEAQRAAPCYIAYNSDREEALLESFEDSMRIGRALGYKSVKENTQAKIHLYGPKV</sequence>
<dbReference type="EMBL" id="HBDX01003037">
    <property type="protein sequence ID" value="CAD8221898.1"/>
    <property type="molecule type" value="Transcribed_RNA"/>
</dbReference>
<dbReference type="OMA" id="QFFYDDA"/>